<evidence type="ECO:0000313" key="3">
    <source>
        <dbReference type="Proteomes" id="UP000036958"/>
    </source>
</evidence>
<organism evidence="2 3">
    <name type="scientific">Sunxiuqinia dokdonensis</name>
    <dbReference type="NCBI Taxonomy" id="1409788"/>
    <lineage>
        <taxon>Bacteria</taxon>
        <taxon>Pseudomonadati</taxon>
        <taxon>Bacteroidota</taxon>
        <taxon>Bacteroidia</taxon>
        <taxon>Marinilabiliales</taxon>
        <taxon>Prolixibacteraceae</taxon>
        <taxon>Sunxiuqinia</taxon>
    </lineage>
</organism>
<dbReference type="InterPro" id="IPR008979">
    <property type="entry name" value="Galactose-bd-like_sf"/>
</dbReference>
<feature type="domain" description="F5/8 type C" evidence="1">
    <location>
        <begin position="227"/>
        <end position="370"/>
    </location>
</feature>
<evidence type="ECO:0000259" key="1">
    <source>
        <dbReference type="PROSITE" id="PS50022"/>
    </source>
</evidence>
<feature type="domain" description="F5/8 type C" evidence="1">
    <location>
        <begin position="379"/>
        <end position="532"/>
    </location>
</feature>
<dbReference type="PROSITE" id="PS51257">
    <property type="entry name" value="PROKAR_LIPOPROTEIN"/>
    <property type="match status" value="1"/>
</dbReference>
<sequence length="535" mass="60094">MKNITNILLSIFCGIIILSSCEKMEDIHSDFLKDGDIIYAPKPLMPQSFGGKNRLKLKYYLMNAVNVNKCVVEWDEGNSSQTIDVTPKLPLDSLEIIIDGLEEKSYIFNIYTIDTNGNRSVKEQVTGSAYDAKFQSGLTNRPLASIVGGGTTDSIVVSWGTPAEGHTGLQMMYNNRAGEPVSRMVLPEDDAIVIRDWESEGEMTYQSYYVPEPLAIDTFAAENEQVTMPMYIEFRGTPVDKTNWTIVDFSSEEPAEAQWGPPIQGLAAAAIDNDPTTFWHSAWDLEVNPEHPHHITIDFGAVIKMNAFELTKRQGKNDCQKRFTVEVSLDNVNFTSLGTFTYEQASASQRYQTNSLPMARYLRYTAIEAYEDKFYTHLAEFSVEGVVAAQIDRSTWDVTDFSSEEPAEGDPNGRVIAALDGDLGTFWHTQWNGGSPDYPHYFVVDMKQQVKILAVECFRRQGDDRGQAKYKIHTSDDGVNFVDQGTFDFDNKIDAGQMASLAFMPEARYIKYEAIEGPNNFAFLAEFYVYGTTEP</sequence>
<dbReference type="PROSITE" id="PS50022">
    <property type="entry name" value="FA58C_3"/>
    <property type="match status" value="2"/>
</dbReference>
<evidence type="ECO:0000313" key="2">
    <source>
        <dbReference type="EMBL" id="KOH43091.1"/>
    </source>
</evidence>
<proteinExistence type="predicted"/>
<dbReference type="RefSeq" id="WP_082326578.1">
    <property type="nucleotide sequence ID" value="NZ_LGIA01000200.1"/>
</dbReference>
<dbReference type="InterPro" id="IPR000421">
    <property type="entry name" value="FA58C"/>
</dbReference>
<dbReference type="Pfam" id="PF00754">
    <property type="entry name" value="F5_F8_type_C"/>
    <property type="match status" value="2"/>
</dbReference>
<dbReference type="STRING" id="1409788.NC99_40940"/>
<dbReference type="Proteomes" id="UP000036958">
    <property type="component" value="Unassembled WGS sequence"/>
</dbReference>
<name>A0A0L8V3T0_9BACT</name>
<reference evidence="3" key="1">
    <citation type="submission" date="2015-07" db="EMBL/GenBank/DDBJ databases">
        <title>Genome sequencing of Sunxiuqinia dokdonensis strain SK.</title>
        <authorList>
            <person name="Ahn S."/>
            <person name="Kim B.-C."/>
        </authorList>
    </citation>
    <scope>NUCLEOTIDE SEQUENCE [LARGE SCALE GENOMIC DNA]</scope>
    <source>
        <strain evidence="3">SK</strain>
    </source>
</reference>
<comment type="caution">
    <text evidence="2">The sequence shown here is derived from an EMBL/GenBank/DDBJ whole genome shotgun (WGS) entry which is preliminary data.</text>
</comment>
<dbReference type="AlphaFoldDB" id="A0A0L8V3T0"/>
<accession>A0A0L8V3T0</accession>
<dbReference type="OrthoDB" id="831253at2"/>
<gene>
    <name evidence="2" type="ORF">NC99_40940</name>
</gene>
<dbReference type="EMBL" id="LGIA01000200">
    <property type="protein sequence ID" value="KOH43091.1"/>
    <property type="molecule type" value="Genomic_DNA"/>
</dbReference>
<dbReference type="Pfam" id="PF16389">
    <property type="entry name" value="DUF4998"/>
    <property type="match status" value="1"/>
</dbReference>
<dbReference type="SUPFAM" id="SSF49785">
    <property type="entry name" value="Galactose-binding domain-like"/>
    <property type="match status" value="2"/>
</dbReference>
<keyword evidence="3" id="KW-1185">Reference proteome</keyword>
<protein>
    <recommendedName>
        <fullName evidence="1">F5/8 type C domain-containing protein</fullName>
    </recommendedName>
</protein>
<dbReference type="Gene3D" id="2.60.120.260">
    <property type="entry name" value="Galactose-binding domain-like"/>
    <property type="match status" value="2"/>
</dbReference>